<reference evidence="1" key="2">
    <citation type="submission" date="2020-09" db="EMBL/GenBank/DDBJ databases">
        <authorList>
            <person name="Sun Q."/>
            <person name="Zhou Y."/>
        </authorList>
    </citation>
    <scope>NUCLEOTIDE SEQUENCE</scope>
    <source>
        <strain evidence="1">CGMCC 1.12181</strain>
    </source>
</reference>
<evidence type="ECO:0000313" key="2">
    <source>
        <dbReference type="Proteomes" id="UP000605253"/>
    </source>
</evidence>
<keyword evidence="2" id="KW-1185">Reference proteome</keyword>
<dbReference type="RefSeq" id="WP_229728194.1">
    <property type="nucleotide sequence ID" value="NZ_BAABJF010000011.1"/>
</dbReference>
<dbReference type="NCBIfam" id="TIGR02450">
    <property type="entry name" value="TIGR02450 family Trp-rich protein"/>
    <property type="match status" value="1"/>
</dbReference>
<dbReference type="Pfam" id="PF09493">
    <property type="entry name" value="DUF2389"/>
    <property type="match status" value="1"/>
</dbReference>
<dbReference type="EMBL" id="BMEO01000001">
    <property type="protein sequence ID" value="GGF83461.1"/>
    <property type="molecule type" value="Genomic_DNA"/>
</dbReference>
<dbReference type="AlphaFoldDB" id="A0A917CBN6"/>
<dbReference type="InterPro" id="IPR012663">
    <property type="entry name" value="CHP02450_Tryp"/>
</dbReference>
<gene>
    <name evidence="1" type="ORF">GCM10011365_00490</name>
</gene>
<accession>A0A917CBN6</accession>
<protein>
    <recommendedName>
        <fullName evidence="3">TIGR02450 family Trp-rich protein</fullName>
    </recommendedName>
</protein>
<evidence type="ECO:0000313" key="1">
    <source>
        <dbReference type="EMBL" id="GGF83461.1"/>
    </source>
</evidence>
<sequence length="70" mass="8382">MTISPNKLLNSKWTAVQPVNKEKHCLITKIEFEKNGRVNHCQMQSIHSKRLFLIDWHDLKNPDKWQQGWL</sequence>
<evidence type="ECO:0008006" key="3">
    <source>
        <dbReference type="Google" id="ProtNLM"/>
    </source>
</evidence>
<dbReference type="Proteomes" id="UP000605253">
    <property type="component" value="Unassembled WGS sequence"/>
</dbReference>
<reference evidence="1" key="1">
    <citation type="journal article" date="2014" name="Int. J. Syst. Evol. Microbiol.">
        <title>Complete genome sequence of Corynebacterium casei LMG S-19264T (=DSM 44701T), isolated from a smear-ripened cheese.</title>
        <authorList>
            <consortium name="US DOE Joint Genome Institute (JGI-PGF)"/>
            <person name="Walter F."/>
            <person name="Albersmeier A."/>
            <person name="Kalinowski J."/>
            <person name="Ruckert C."/>
        </authorList>
    </citation>
    <scope>NUCLEOTIDE SEQUENCE</scope>
    <source>
        <strain evidence="1">CGMCC 1.12181</strain>
    </source>
</reference>
<organism evidence="1 2">
    <name type="scientific">Marinicella pacifica</name>
    <dbReference type="NCBI Taxonomy" id="1171543"/>
    <lineage>
        <taxon>Bacteria</taxon>
        <taxon>Pseudomonadati</taxon>
        <taxon>Pseudomonadota</taxon>
        <taxon>Gammaproteobacteria</taxon>
        <taxon>Lysobacterales</taxon>
        <taxon>Marinicellaceae</taxon>
        <taxon>Marinicella</taxon>
    </lineage>
</organism>
<comment type="caution">
    <text evidence="1">The sequence shown here is derived from an EMBL/GenBank/DDBJ whole genome shotgun (WGS) entry which is preliminary data.</text>
</comment>
<proteinExistence type="predicted"/>
<name>A0A917CBN6_9GAMM</name>